<feature type="compositionally biased region" description="Acidic residues" evidence="10">
    <location>
        <begin position="366"/>
        <end position="377"/>
    </location>
</feature>
<dbReference type="AlphaFoldDB" id="A0A6V7NZJ9"/>
<comment type="function">
    <text evidence="9">May be a cell surface adhesion protein.</text>
</comment>
<evidence type="ECO:0000256" key="3">
    <source>
        <dbReference type="ARBA" id="ARBA00022475"/>
    </source>
</evidence>
<dbReference type="SUPFAM" id="SSF82153">
    <property type="entry name" value="FAS1 domain"/>
    <property type="match status" value="1"/>
</dbReference>
<dbReference type="InterPro" id="IPR045003">
    <property type="entry name" value="FLA_A"/>
</dbReference>
<keyword evidence="6" id="KW-0654">Proteoglycan</keyword>
<evidence type="ECO:0000256" key="5">
    <source>
        <dbReference type="ARBA" id="ARBA00022729"/>
    </source>
</evidence>
<comment type="subcellular location">
    <subcellularLocation>
        <location evidence="1">Cell membrane</location>
        <topology evidence="1">Lipid-anchor</topology>
        <topology evidence="1">GPI-anchor</topology>
    </subcellularLocation>
</comment>
<dbReference type="InterPro" id="IPR000782">
    <property type="entry name" value="FAS1_domain"/>
</dbReference>
<accession>A0A6V7NZJ9</accession>
<feature type="domain" description="FAS1" evidence="11">
    <location>
        <begin position="127"/>
        <end position="255"/>
    </location>
</feature>
<keyword evidence="4" id="KW-0449">Lipoprotein</keyword>
<dbReference type="Gene3D" id="2.30.180.10">
    <property type="entry name" value="FAS1 domain"/>
    <property type="match status" value="1"/>
</dbReference>
<dbReference type="Pfam" id="PF02469">
    <property type="entry name" value="Fasciclin"/>
    <property type="match status" value="1"/>
</dbReference>
<evidence type="ECO:0000256" key="6">
    <source>
        <dbReference type="ARBA" id="ARBA00022974"/>
    </source>
</evidence>
<dbReference type="PANTHER" id="PTHR32077:SF54">
    <property type="entry name" value="FASCICLIN-LIKE ARABINOGALACTAN PROTEIN 13-RELATED"/>
    <property type="match status" value="1"/>
</dbReference>
<gene>
    <name evidence="12" type="ORF">CB5_LOCUS7037</name>
</gene>
<evidence type="ECO:0000313" key="12">
    <source>
        <dbReference type="EMBL" id="CAD1823826.1"/>
    </source>
</evidence>
<reference evidence="12" key="1">
    <citation type="submission" date="2020-07" db="EMBL/GenBank/DDBJ databases">
        <authorList>
            <person name="Lin J."/>
        </authorList>
    </citation>
    <scope>NUCLEOTIDE SEQUENCE</scope>
</reference>
<evidence type="ECO:0000256" key="8">
    <source>
        <dbReference type="ARBA" id="ARBA00023180"/>
    </source>
</evidence>
<sequence length="476" mass="53789">MASTADVERRDDEDTGAQVAPIVKLEEVVVPVRKLYLDAEGGGPVDTLRQSETRRLRLRQWGSGGQRLGADRGRMRKESSSSNNNNHHHGLHHHHHHPSPPHHTTPPPHRRNRVGAKLGTAPGSSAGVNLTEVLEKGGQYTTLIRLLKETQLDLQINSQLRNSFNGLTVFAPTDNAFGALKAGTLNALSPQEQVALVLYHVLPAFYSLEMFQTASNPVRTQASGNDGAYTLNITSVMNQVNVSTGIVETSITNTLVSTSRWPCTRSRRSCCRTTSSGRSLRPPPPLLQLQRSLRTRRRHRLRGTQLLLGKQQQQQQQFESWVDEGQRNSVEFYCYVAKLLIVKFSDCEVELLGVMKIKVLDRKEELEEESENDSEEDNEKKKGTQGIIEIENPNLAKPKMLKAREADLNKTAELSRREREEIEKQKAHERYMRLQEQGKTEQAKKDLERLALIRQQRAEAAKKTRGRESCQRTKED</sequence>
<dbReference type="InterPro" id="IPR036378">
    <property type="entry name" value="FAS1_dom_sf"/>
</dbReference>
<dbReference type="PROSITE" id="PS50213">
    <property type="entry name" value="FAS1"/>
    <property type="match status" value="1"/>
</dbReference>
<evidence type="ECO:0000256" key="2">
    <source>
        <dbReference type="ARBA" id="ARBA00007843"/>
    </source>
</evidence>
<keyword evidence="7" id="KW-0472">Membrane</keyword>
<name>A0A6V7NZJ9_ANACO</name>
<evidence type="ECO:0000259" key="11">
    <source>
        <dbReference type="PROSITE" id="PS50213"/>
    </source>
</evidence>
<feature type="region of interest" description="Disordered" evidence="10">
    <location>
        <begin position="1"/>
        <end position="20"/>
    </location>
</feature>
<feature type="compositionally biased region" description="Basic and acidic residues" evidence="10">
    <location>
        <begin position="402"/>
        <end position="446"/>
    </location>
</feature>
<keyword evidence="4" id="KW-0336">GPI-anchor</keyword>
<dbReference type="InterPro" id="IPR019380">
    <property type="entry name" value="Casein_kinase_sb_PP28"/>
</dbReference>
<feature type="compositionally biased region" description="Basic and acidic residues" evidence="10">
    <location>
        <begin position="69"/>
        <end position="79"/>
    </location>
</feature>
<evidence type="ECO:0000256" key="7">
    <source>
        <dbReference type="ARBA" id="ARBA00023136"/>
    </source>
</evidence>
<evidence type="ECO:0000256" key="9">
    <source>
        <dbReference type="ARBA" id="ARBA00024686"/>
    </source>
</evidence>
<dbReference type="GO" id="GO:0098552">
    <property type="term" value="C:side of membrane"/>
    <property type="evidence" value="ECO:0007669"/>
    <property type="project" value="UniProtKB-KW"/>
</dbReference>
<dbReference type="EMBL" id="LR862143">
    <property type="protein sequence ID" value="CAD1823826.1"/>
    <property type="molecule type" value="Genomic_DNA"/>
</dbReference>
<dbReference type="GO" id="GO:0005886">
    <property type="term" value="C:plasma membrane"/>
    <property type="evidence" value="ECO:0007669"/>
    <property type="project" value="UniProtKB-SubCell"/>
</dbReference>
<dbReference type="SMART" id="SM00554">
    <property type="entry name" value="FAS1"/>
    <property type="match status" value="1"/>
</dbReference>
<dbReference type="PANTHER" id="PTHR32077">
    <property type="entry name" value="FASCICLIN-LIKE ARABINOGALACTAN PROTEIN"/>
    <property type="match status" value="1"/>
</dbReference>
<feature type="region of interest" description="Disordered" evidence="10">
    <location>
        <begin position="56"/>
        <end position="126"/>
    </location>
</feature>
<dbReference type="FunFam" id="2.30.180.10:FF:000006">
    <property type="entry name" value="Fasciclin-like arabinogalactan protein 11"/>
    <property type="match status" value="1"/>
</dbReference>
<dbReference type="Pfam" id="PF10252">
    <property type="entry name" value="PP28"/>
    <property type="match status" value="1"/>
</dbReference>
<feature type="region of interest" description="Disordered" evidence="10">
    <location>
        <begin position="363"/>
        <end position="446"/>
    </location>
</feature>
<keyword evidence="8" id="KW-0325">Glycoprotein</keyword>
<evidence type="ECO:0000256" key="1">
    <source>
        <dbReference type="ARBA" id="ARBA00004609"/>
    </source>
</evidence>
<evidence type="ECO:0000256" key="4">
    <source>
        <dbReference type="ARBA" id="ARBA00022622"/>
    </source>
</evidence>
<evidence type="ECO:0000256" key="10">
    <source>
        <dbReference type="SAM" id="MobiDB-lite"/>
    </source>
</evidence>
<feature type="compositionally biased region" description="Basic and acidic residues" evidence="10">
    <location>
        <begin position="1"/>
        <end position="12"/>
    </location>
</feature>
<feature type="compositionally biased region" description="Basic residues" evidence="10">
    <location>
        <begin position="86"/>
        <end position="100"/>
    </location>
</feature>
<comment type="similarity">
    <text evidence="2">Belongs to the fasciclin-like AGP family.</text>
</comment>
<keyword evidence="5" id="KW-0732">Signal</keyword>
<organism evidence="12">
    <name type="scientific">Ananas comosus var. bracteatus</name>
    <name type="common">red pineapple</name>
    <dbReference type="NCBI Taxonomy" id="296719"/>
    <lineage>
        <taxon>Eukaryota</taxon>
        <taxon>Viridiplantae</taxon>
        <taxon>Streptophyta</taxon>
        <taxon>Embryophyta</taxon>
        <taxon>Tracheophyta</taxon>
        <taxon>Spermatophyta</taxon>
        <taxon>Magnoliopsida</taxon>
        <taxon>Liliopsida</taxon>
        <taxon>Poales</taxon>
        <taxon>Bromeliaceae</taxon>
        <taxon>Bromelioideae</taxon>
        <taxon>Ananas</taxon>
    </lineage>
</organism>
<keyword evidence="3" id="KW-1003">Cell membrane</keyword>
<proteinExistence type="inferred from homology"/>
<protein>
    <recommendedName>
        <fullName evidence="11">FAS1 domain-containing protein</fullName>
    </recommendedName>
</protein>
<dbReference type="GO" id="GO:0009834">
    <property type="term" value="P:plant-type secondary cell wall biogenesis"/>
    <property type="evidence" value="ECO:0007669"/>
    <property type="project" value="TreeGrafter"/>
</dbReference>